<evidence type="ECO:0000256" key="1">
    <source>
        <dbReference type="SAM" id="SignalP"/>
    </source>
</evidence>
<feature type="signal peptide" evidence="1">
    <location>
        <begin position="1"/>
        <end position="23"/>
    </location>
</feature>
<dbReference type="EMBL" id="CP115174">
    <property type="protein sequence ID" value="WBO20920.1"/>
    <property type="molecule type" value="Genomic_DNA"/>
</dbReference>
<accession>A0ABY7NHA4</accession>
<keyword evidence="3" id="KW-1185">Reference proteome</keyword>
<feature type="chain" id="PRO_5046289888" evidence="1">
    <location>
        <begin position="24"/>
        <end position="139"/>
    </location>
</feature>
<proteinExistence type="predicted"/>
<sequence length="139" mass="14241">MIGRGAIGCALLAGIGAASPALADPCTSPLPSSAGQRFSGSVRYVGDGDSMCIGTSDDPQTWIEVRLADFDAPELHAPSGMEAKAALTTIALGHPASCTSMRGRSGRVRVYDRVIAVCTIRGRSIGTLLRQAGVPEGGR</sequence>
<organism evidence="2 3">
    <name type="scientific">Sphingomonas abietis</name>
    <dbReference type="NCBI Taxonomy" id="3012344"/>
    <lineage>
        <taxon>Bacteria</taxon>
        <taxon>Pseudomonadati</taxon>
        <taxon>Pseudomonadota</taxon>
        <taxon>Alphaproteobacteria</taxon>
        <taxon>Sphingomonadales</taxon>
        <taxon>Sphingomonadaceae</taxon>
        <taxon>Sphingomonas</taxon>
    </lineage>
</organism>
<gene>
    <name evidence="2" type="ORF">PBT88_11935</name>
</gene>
<dbReference type="RefSeq" id="WP_270075570.1">
    <property type="nucleotide sequence ID" value="NZ_CP115174.1"/>
</dbReference>
<dbReference type="Gene3D" id="2.40.50.90">
    <property type="match status" value="1"/>
</dbReference>
<dbReference type="SUPFAM" id="SSF50199">
    <property type="entry name" value="Staphylococcal nuclease"/>
    <property type="match status" value="1"/>
</dbReference>
<keyword evidence="1" id="KW-0732">Signal</keyword>
<evidence type="ECO:0000313" key="2">
    <source>
        <dbReference type="EMBL" id="WBO20920.1"/>
    </source>
</evidence>
<dbReference type="Proteomes" id="UP001210865">
    <property type="component" value="Chromosome"/>
</dbReference>
<reference evidence="2 3" key="1">
    <citation type="submission" date="2022-12" db="EMBL/GenBank/DDBJ databases">
        <title>Sphingomonas abieness sp. nov., an endophytic bacterium isolated from Abies koreana.</title>
        <authorList>
            <person name="Jiang L."/>
            <person name="Lee J."/>
        </authorList>
    </citation>
    <scope>NUCLEOTIDE SEQUENCE [LARGE SCALE GENOMIC DNA]</scope>
    <source>
        <strain evidence="3">PAMB 00755</strain>
    </source>
</reference>
<name>A0ABY7NHA4_9SPHN</name>
<protein>
    <submittedName>
        <fullName evidence="2">Nuclease</fullName>
    </submittedName>
</protein>
<dbReference type="InterPro" id="IPR035437">
    <property type="entry name" value="SNase_OB-fold_sf"/>
</dbReference>
<evidence type="ECO:0000313" key="3">
    <source>
        <dbReference type="Proteomes" id="UP001210865"/>
    </source>
</evidence>